<feature type="domain" description="ABC transmembrane type-1" evidence="8">
    <location>
        <begin position="68"/>
        <end position="258"/>
    </location>
</feature>
<reference evidence="9 10" key="1">
    <citation type="submission" date="2017-06" db="EMBL/GenBank/DDBJ databases">
        <title>Draft genome sequence of anaerobic fermentative bacterium Anaeromicrobium sediminis DY2726D isolated from West Pacific Ocean sediments.</title>
        <authorList>
            <person name="Zeng X."/>
        </authorList>
    </citation>
    <scope>NUCLEOTIDE SEQUENCE [LARGE SCALE GENOMIC DNA]</scope>
    <source>
        <strain evidence="9 10">DY2726D</strain>
    </source>
</reference>
<evidence type="ECO:0000313" key="10">
    <source>
        <dbReference type="Proteomes" id="UP000216024"/>
    </source>
</evidence>
<dbReference type="Pfam" id="PF00528">
    <property type="entry name" value="BPD_transp_1"/>
    <property type="match status" value="1"/>
</dbReference>
<organism evidence="9 10">
    <name type="scientific">Anaeromicrobium sediminis</name>
    <dbReference type="NCBI Taxonomy" id="1478221"/>
    <lineage>
        <taxon>Bacteria</taxon>
        <taxon>Bacillati</taxon>
        <taxon>Bacillota</taxon>
        <taxon>Clostridia</taxon>
        <taxon>Peptostreptococcales</taxon>
        <taxon>Thermotaleaceae</taxon>
        <taxon>Anaeromicrobium</taxon>
    </lineage>
</organism>
<feature type="transmembrane region" description="Helical" evidence="7">
    <location>
        <begin position="72"/>
        <end position="94"/>
    </location>
</feature>
<sequence>MKNKNKLSLWIISILSGLLFLSPFYIVLTNSFKTQKGIFTDVMGLPKDFFTTNNYVEAFIALDFVKSFTNSLLITVGSSLIIIVLSAMAAWMLVRTKTKLSSFLFLVFAAAMLIPFQSVMLPLINIMGKVGLLNPGGLMFMYLGFGSSLSIILYHGFIKGIPKELEEAATIDGCNKLQVFFYIIFPLLKPITVTVSILNVMWIWNDFLLPQLVINDPKWHTIPLKMFYFFGQFSKRWDLALAGLVIAMIPIILFYFVAQKHIIKGVTQGSIK</sequence>
<feature type="transmembrane region" description="Helical" evidence="7">
    <location>
        <begin position="7"/>
        <end position="28"/>
    </location>
</feature>
<dbReference type="InterPro" id="IPR035906">
    <property type="entry name" value="MetI-like_sf"/>
</dbReference>
<evidence type="ECO:0000256" key="7">
    <source>
        <dbReference type="RuleBase" id="RU363032"/>
    </source>
</evidence>
<feature type="transmembrane region" description="Helical" evidence="7">
    <location>
        <begin position="103"/>
        <end position="127"/>
    </location>
</feature>
<gene>
    <name evidence="9" type="ORF">CCE28_09000</name>
</gene>
<evidence type="ECO:0000256" key="1">
    <source>
        <dbReference type="ARBA" id="ARBA00004651"/>
    </source>
</evidence>
<evidence type="ECO:0000256" key="6">
    <source>
        <dbReference type="ARBA" id="ARBA00023136"/>
    </source>
</evidence>
<evidence type="ECO:0000256" key="2">
    <source>
        <dbReference type="ARBA" id="ARBA00022448"/>
    </source>
</evidence>
<comment type="caution">
    <text evidence="9">The sequence shown here is derived from an EMBL/GenBank/DDBJ whole genome shotgun (WGS) entry which is preliminary data.</text>
</comment>
<keyword evidence="4 7" id="KW-0812">Transmembrane</keyword>
<dbReference type="PANTHER" id="PTHR43744">
    <property type="entry name" value="ABC TRANSPORTER PERMEASE PROTEIN MG189-RELATED-RELATED"/>
    <property type="match status" value="1"/>
</dbReference>
<comment type="subcellular location">
    <subcellularLocation>
        <location evidence="1 7">Cell membrane</location>
        <topology evidence="1 7">Multi-pass membrane protein</topology>
    </subcellularLocation>
</comment>
<feature type="transmembrane region" description="Helical" evidence="7">
    <location>
        <begin position="139"/>
        <end position="158"/>
    </location>
</feature>
<dbReference type="PROSITE" id="PS50928">
    <property type="entry name" value="ABC_TM1"/>
    <property type="match status" value="1"/>
</dbReference>
<dbReference type="GO" id="GO:0005886">
    <property type="term" value="C:plasma membrane"/>
    <property type="evidence" value="ECO:0007669"/>
    <property type="project" value="UniProtKB-SubCell"/>
</dbReference>
<feature type="transmembrane region" description="Helical" evidence="7">
    <location>
        <begin position="239"/>
        <end position="258"/>
    </location>
</feature>
<keyword evidence="2 7" id="KW-0813">Transport</keyword>
<evidence type="ECO:0000256" key="4">
    <source>
        <dbReference type="ARBA" id="ARBA00022692"/>
    </source>
</evidence>
<comment type="similarity">
    <text evidence="7">Belongs to the binding-protein-dependent transport system permease family.</text>
</comment>
<evidence type="ECO:0000313" key="9">
    <source>
        <dbReference type="EMBL" id="PAB59693.1"/>
    </source>
</evidence>
<dbReference type="OrthoDB" id="9772609at2"/>
<accession>A0A267MLL2</accession>
<dbReference type="SUPFAM" id="SSF161098">
    <property type="entry name" value="MetI-like"/>
    <property type="match status" value="1"/>
</dbReference>
<dbReference type="RefSeq" id="WP_095133142.1">
    <property type="nucleotide sequence ID" value="NZ_NIBG01000006.1"/>
</dbReference>
<dbReference type="AlphaFoldDB" id="A0A267MLL2"/>
<evidence type="ECO:0000256" key="3">
    <source>
        <dbReference type="ARBA" id="ARBA00022475"/>
    </source>
</evidence>
<name>A0A267MLL2_9FIRM</name>
<dbReference type="Proteomes" id="UP000216024">
    <property type="component" value="Unassembled WGS sequence"/>
</dbReference>
<dbReference type="InterPro" id="IPR000515">
    <property type="entry name" value="MetI-like"/>
</dbReference>
<keyword evidence="6 7" id="KW-0472">Membrane</keyword>
<keyword evidence="10" id="KW-1185">Reference proteome</keyword>
<evidence type="ECO:0000256" key="5">
    <source>
        <dbReference type="ARBA" id="ARBA00022989"/>
    </source>
</evidence>
<dbReference type="GO" id="GO:0055085">
    <property type="term" value="P:transmembrane transport"/>
    <property type="evidence" value="ECO:0007669"/>
    <property type="project" value="InterPro"/>
</dbReference>
<evidence type="ECO:0000259" key="8">
    <source>
        <dbReference type="PROSITE" id="PS50928"/>
    </source>
</evidence>
<dbReference type="Gene3D" id="1.10.3720.10">
    <property type="entry name" value="MetI-like"/>
    <property type="match status" value="1"/>
</dbReference>
<keyword evidence="5 7" id="KW-1133">Transmembrane helix</keyword>
<keyword evidence="3" id="KW-1003">Cell membrane</keyword>
<protein>
    <submittedName>
        <fullName evidence="9">Sugar ABC transporter permease</fullName>
    </submittedName>
</protein>
<feature type="transmembrane region" description="Helical" evidence="7">
    <location>
        <begin position="179"/>
        <end position="204"/>
    </location>
</feature>
<dbReference type="PANTHER" id="PTHR43744:SF8">
    <property type="entry name" value="SN-GLYCEROL-3-PHOSPHATE TRANSPORT SYSTEM PERMEASE PROTEIN UGPE"/>
    <property type="match status" value="1"/>
</dbReference>
<dbReference type="CDD" id="cd06261">
    <property type="entry name" value="TM_PBP2"/>
    <property type="match status" value="1"/>
</dbReference>
<proteinExistence type="inferred from homology"/>
<dbReference type="EMBL" id="NIBG01000006">
    <property type="protein sequence ID" value="PAB59693.1"/>
    <property type="molecule type" value="Genomic_DNA"/>
</dbReference>